<keyword evidence="3 11" id="KW-0479">Metal-binding</keyword>
<keyword evidence="7 11" id="KW-0464">Manganese</keyword>
<protein>
    <recommendedName>
        <fullName evidence="1">3'-phosphate/5'-hydroxy nucleic acid ligase</fullName>
        <ecNumber evidence="1">6.5.1.8</ecNumber>
    </recommendedName>
</protein>
<dbReference type="STRING" id="280332.CQ12_00130"/>
<keyword evidence="5" id="KW-0692">RNA repair</keyword>
<gene>
    <name evidence="12" type="ORF">CQ12_00130</name>
</gene>
<evidence type="ECO:0000256" key="8">
    <source>
        <dbReference type="ARBA" id="ARBA00047746"/>
    </source>
</evidence>
<dbReference type="GO" id="GO:0005525">
    <property type="term" value="F:GTP binding"/>
    <property type="evidence" value="ECO:0007669"/>
    <property type="project" value="UniProtKB-KW"/>
</dbReference>
<name>A0A0R3LQ36_9BRAD</name>
<dbReference type="PANTHER" id="PTHR43749:SF2">
    <property type="entry name" value="RNA-SPLICING LIGASE RTCB"/>
    <property type="match status" value="1"/>
</dbReference>
<feature type="active site" description="GMP-histidine intermediate" evidence="9">
    <location>
        <position position="368"/>
    </location>
</feature>
<dbReference type="GO" id="GO:0042245">
    <property type="term" value="P:RNA repair"/>
    <property type="evidence" value="ECO:0007669"/>
    <property type="project" value="UniProtKB-KW"/>
</dbReference>
<evidence type="ECO:0000256" key="3">
    <source>
        <dbReference type="ARBA" id="ARBA00022723"/>
    </source>
</evidence>
<dbReference type="InterPro" id="IPR052915">
    <property type="entry name" value="RtcB-like"/>
</dbReference>
<keyword evidence="2" id="KW-0436">Ligase</keyword>
<dbReference type="GO" id="GO:0003909">
    <property type="term" value="F:DNA ligase activity"/>
    <property type="evidence" value="ECO:0007669"/>
    <property type="project" value="TreeGrafter"/>
</dbReference>
<dbReference type="Proteomes" id="UP000050863">
    <property type="component" value="Unassembled WGS sequence"/>
</dbReference>
<sequence length="452" mass="49168">MRVPQTIDGNTLIAWGFRPGRWFKDALETASIMRAGGADDDAIFVALQALQPIETLMRTNGLPFSMLIDAENELERANIAAVAQHMDALMRVPTIVAGAVMPDACPSGTAAGTIPVGGVVACEDAIHPGFHSSDICCSVAITVFGRKDDPKRILDAAQEVTHFGPGGRDGVHIPPNEIMSRFDGNPFLRGLERFAIGHFATQGDGNHFAYVGHLRSTGHAALVTHHGSRGLGAQVYKRGMAVARKHTAIHAPKTPDHNAWIKASSEHGRAYWEALQIVRLWTKANHHAIHDLAAAKIGNAVADRFWNEHNFVFRKVDGLFYHGKGATPNWSGFSDDDDGRTIVPLNMAEPVLLLKHRDNKDALGFAPHGAGRNIGRKAFLRENKPRLPAGIDARFYCGKPDLSELPEAYKNAASVRSQIAKYGLGEVIDEVIPYGSIMAGDWETDAPWRKGK</sequence>
<dbReference type="EMBL" id="LLXZ01000102">
    <property type="protein sequence ID" value="KRR07411.1"/>
    <property type="molecule type" value="Genomic_DNA"/>
</dbReference>
<evidence type="ECO:0000256" key="9">
    <source>
        <dbReference type="PIRSR" id="PIRSR601233-1"/>
    </source>
</evidence>
<evidence type="ECO:0000313" key="12">
    <source>
        <dbReference type="EMBL" id="KRR07411.1"/>
    </source>
</evidence>
<evidence type="ECO:0000256" key="10">
    <source>
        <dbReference type="PIRSR" id="PIRSR601233-2"/>
    </source>
</evidence>
<dbReference type="PANTHER" id="PTHR43749">
    <property type="entry name" value="RNA-SPLICING LIGASE RTCB"/>
    <property type="match status" value="1"/>
</dbReference>
<evidence type="ECO:0000256" key="6">
    <source>
        <dbReference type="ARBA" id="ARBA00023134"/>
    </source>
</evidence>
<keyword evidence="6 10" id="KW-0342">GTP-binding</keyword>
<dbReference type="EC" id="6.5.1.8" evidence="1"/>
<dbReference type="Gene3D" id="3.90.1860.10">
    <property type="entry name" value="tRNA-splicing ligase RtcB"/>
    <property type="match status" value="1"/>
</dbReference>
<comment type="cofactor">
    <cofactor evidence="11">
        <name>Mn(2+)</name>
        <dbReference type="ChEBI" id="CHEBI:29035"/>
    </cofactor>
    <text evidence="11">Binds 2 manganese ions per subunit.</text>
</comment>
<reference evidence="12 13" key="1">
    <citation type="submission" date="2014-03" db="EMBL/GenBank/DDBJ databases">
        <title>Bradyrhizobium valentinum sp. nov., isolated from effective nodules of Lupinus mariae-josephae, a lupine endemic of basic-lime soils in Eastern Spain.</title>
        <authorList>
            <person name="Duran D."/>
            <person name="Rey L."/>
            <person name="Navarro A."/>
            <person name="Busquets A."/>
            <person name="Imperial J."/>
            <person name="Ruiz-Argueso T."/>
        </authorList>
    </citation>
    <scope>NUCLEOTIDE SEQUENCE [LARGE SCALE GENOMIC DNA]</scope>
    <source>
        <strain evidence="12 13">PAC68</strain>
    </source>
</reference>
<dbReference type="GO" id="GO:0030145">
    <property type="term" value="F:manganese ion binding"/>
    <property type="evidence" value="ECO:0007669"/>
    <property type="project" value="TreeGrafter"/>
</dbReference>
<proteinExistence type="predicted"/>
<evidence type="ECO:0000256" key="5">
    <source>
        <dbReference type="ARBA" id="ARBA00022800"/>
    </source>
</evidence>
<feature type="binding site" evidence="10">
    <location>
        <begin position="368"/>
        <end position="371"/>
    </location>
    <ligand>
        <name>GMP</name>
        <dbReference type="ChEBI" id="CHEBI:58115"/>
    </ligand>
</feature>
<evidence type="ECO:0000256" key="11">
    <source>
        <dbReference type="PIRSR" id="PIRSR601233-3"/>
    </source>
</evidence>
<evidence type="ECO:0000256" key="1">
    <source>
        <dbReference type="ARBA" id="ARBA00012726"/>
    </source>
</evidence>
<keyword evidence="4 10" id="KW-0547">Nucleotide-binding</keyword>
<dbReference type="SUPFAM" id="SSF103365">
    <property type="entry name" value="Hypothetical protein PH1602"/>
    <property type="match status" value="1"/>
</dbReference>
<dbReference type="GO" id="GO:0006396">
    <property type="term" value="P:RNA processing"/>
    <property type="evidence" value="ECO:0007669"/>
    <property type="project" value="InterPro"/>
</dbReference>
<feature type="binding site" evidence="11">
    <location>
        <position position="225"/>
    </location>
    <ligand>
        <name>Mn(2+)</name>
        <dbReference type="ChEBI" id="CHEBI:29035"/>
        <label>2</label>
    </ligand>
</feature>
<dbReference type="GO" id="GO:0006281">
    <property type="term" value="P:DNA repair"/>
    <property type="evidence" value="ECO:0007669"/>
    <property type="project" value="TreeGrafter"/>
</dbReference>
<accession>A0A0R3LQ36</accession>
<dbReference type="RefSeq" id="WP_057836428.1">
    <property type="nucleotide sequence ID" value="NZ_LLXZ01000102.1"/>
</dbReference>
<evidence type="ECO:0000256" key="2">
    <source>
        <dbReference type="ARBA" id="ARBA00022598"/>
    </source>
</evidence>
<dbReference type="InterPro" id="IPR001233">
    <property type="entry name" value="RtcB"/>
</dbReference>
<dbReference type="GO" id="GO:0170057">
    <property type="term" value="F:RNA ligase (GTP) activity"/>
    <property type="evidence" value="ECO:0007669"/>
    <property type="project" value="UniProtKB-EC"/>
</dbReference>
<evidence type="ECO:0000313" key="13">
    <source>
        <dbReference type="Proteomes" id="UP000050863"/>
    </source>
</evidence>
<comment type="catalytic activity">
    <reaction evidence="8">
        <text>a 3'-end 3'-phospho-ribonucleotide-RNA + a 5'-end dephospho-ribonucleoside-RNA + GTP = a ribonucleotidyl-ribonucleotide-RNA + GMP + diphosphate</text>
        <dbReference type="Rhea" id="RHEA:68076"/>
        <dbReference type="Rhea" id="RHEA-COMP:10463"/>
        <dbReference type="Rhea" id="RHEA-COMP:13936"/>
        <dbReference type="Rhea" id="RHEA-COMP:17355"/>
        <dbReference type="ChEBI" id="CHEBI:33019"/>
        <dbReference type="ChEBI" id="CHEBI:37565"/>
        <dbReference type="ChEBI" id="CHEBI:58115"/>
        <dbReference type="ChEBI" id="CHEBI:83062"/>
        <dbReference type="ChEBI" id="CHEBI:138284"/>
        <dbReference type="ChEBI" id="CHEBI:173118"/>
        <dbReference type="EC" id="6.5.1.8"/>
    </reaction>
</comment>
<evidence type="ECO:0000256" key="4">
    <source>
        <dbReference type="ARBA" id="ARBA00022741"/>
    </source>
</evidence>
<comment type="caution">
    <text evidence="12">The sequence shown here is derived from an EMBL/GenBank/DDBJ whole genome shotgun (WGS) entry which is preliminary data.</text>
</comment>
<dbReference type="InterPro" id="IPR036025">
    <property type="entry name" value="RtcB-like_sf"/>
</dbReference>
<keyword evidence="13" id="KW-1185">Reference proteome</keyword>
<dbReference type="Pfam" id="PF01139">
    <property type="entry name" value="RtcB"/>
    <property type="match status" value="1"/>
</dbReference>
<dbReference type="OrthoDB" id="9802323at2"/>
<dbReference type="AlphaFoldDB" id="A0A0R3LQ36"/>
<organism evidence="12 13">
    <name type="scientific">Bradyrhizobium jicamae</name>
    <dbReference type="NCBI Taxonomy" id="280332"/>
    <lineage>
        <taxon>Bacteria</taxon>
        <taxon>Pseudomonadati</taxon>
        <taxon>Pseudomonadota</taxon>
        <taxon>Alphaproteobacteria</taxon>
        <taxon>Hyphomicrobiales</taxon>
        <taxon>Nitrobacteraceae</taxon>
        <taxon>Bradyrhizobium</taxon>
    </lineage>
</organism>
<evidence type="ECO:0000256" key="7">
    <source>
        <dbReference type="ARBA" id="ARBA00023211"/>
    </source>
</evidence>
<feature type="binding site" evidence="10">
    <location>
        <begin position="344"/>
        <end position="347"/>
    </location>
    <ligand>
        <name>GMP</name>
        <dbReference type="ChEBI" id="CHEBI:58115"/>
    </ligand>
</feature>